<keyword evidence="3" id="KW-1185">Reference proteome</keyword>
<dbReference type="Proteomes" id="UP000001018">
    <property type="component" value="Chromosome"/>
</dbReference>
<name>Q4JCA4_SULAC</name>
<organism evidence="2 3">
    <name type="scientific">Sulfolobus acidocaldarius (strain ATCC 33909 / DSM 639 / JCM 8929 / NBRC 15157 / NCIMB 11770)</name>
    <dbReference type="NCBI Taxonomy" id="330779"/>
    <lineage>
        <taxon>Archaea</taxon>
        <taxon>Thermoproteota</taxon>
        <taxon>Thermoprotei</taxon>
        <taxon>Sulfolobales</taxon>
        <taxon>Sulfolobaceae</taxon>
        <taxon>Sulfolobus</taxon>
    </lineage>
</organism>
<evidence type="ECO:0000313" key="3">
    <source>
        <dbReference type="Proteomes" id="UP000001018"/>
    </source>
</evidence>
<keyword evidence="1" id="KW-0812">Transmembrane</keyword>
<dbReference type="EMBL" id="CP000077">
    <property type="protein sequence ID" value="AAY79575.1"/>
    <property type="molecule type" value="Genomic_DNA"/>
</dbReference>
<feature type="transmembrane region" description="Helical" evidence="1">
    <location>
        <begin position="393"/>
        <end position="414"/>
    </location>
</feature>
<evidence type="ECO:0000256" key="1">
    <source>
        <dbReference type="SAM" id="Phobius"/>
    </source>
</evidence>
<gene>
    <name evidence="2" type="ordered locus">Saci_0154</name>
</gene>
<keyword evidence="1" id="KW-0472">Membrane</keyword>
<evidence type="ECO:0000313" key="2">
    <source>
        <dbReference type="EMBL" id="AAY79575.1"/>
    </source>
</evidence>
<dbReference type="AlphaFoldDB" id="Q4JCA4"/>
<dbReference type="GeneID" id="14550683"/>
<accession>Q4JCA4</accession>
<dbReference type="STRING" id="330779.Saci_0154"/>
<proteinExistence type="predicted"/>
<dbReference type="HOGENOM" id="CLU_656602_0_0_2"/>
<dbReference type="RefSeq" id="WP_011277076.1">
    <property type="nucleotide sequence ID" value="NC_007181.1"/>
</dbReference>
<dbReference type="PATRIC" id="fig|330779.12.peg.146"/>
<reference evidence="2 3" key="1">
    <citation type="journal article" date="2005" name="J. Bacteriol.">
        <title>The genome of Sulfolobus acidocaldarius, a model organism of the Crenarchaeota.</title>
        <authorList>
            <person name="Chen L."/>
            <person name="Brugger K."/>
            <person name="Skovgaard M."/>
            <person name="Redder P."/>
            <person name="She Q."/>
            <person name="Torarinsson E."/>
            <person name="Greve B."/>
            <person name="Awayez M."/>
            <person name="Zibat A."/>
            <person name="Klenk H.-P."/>
            <person name="Garrett R.A."/>
        </authorList>
    </citation>
    <scope>NUCLEOTIDE SEQUENCE [LARGE SCALE GENOMIC DNA]</scope>
    <source>
        <strain evidence="3">ATCC 33909 / DSM 639 / JCM 8929 / NBRC 15157 / NCIMB 11770</strain>
    </source>
</reference>
<dbReference type="eggNOG" id="arCOG05899">
    <property type="taxonomic scope" value="Archaea"/>
</dbReference>
<protein>
    <submittedName>
        <fullName evidence="2">Conserved membrane protein</fullName>
    </submittedName>
</protein>
<dbReference type="KEGG" id="sai:Saci_0154"/>
<keyword evidence="1" id="KW-1133">Transmembrane helix</keyword>
<sequence>MRVFSLALIVLLIPMLVTTGFAINYNSYSTQKISQLTIYSQLQYDLKQVSGNKTNLYSVNYKVNGYQGATVNVSVVVNKLNITKPNNATLPISSGNYTVNLLDELLSLHYPYFLPYLMFNQTYGIYLKDATYVVYFAGNSTFKLMNQNISAYKFYLLSNASSRATQYIVLPNGILANATFAGANYTYVFTLKNYTDPIILNINSTDLGNGVSKPYLYVYSIYNQAYQTLTPDAYLEVYYPFQIGGYVAELYYLLYPQSGSALVQNVLLGNNVNFQVYFKPYNQDIITFLPSVGSNQITWSGEKVTLVNTTDLKLVNGSVVKAYLYKYSDNFSTVYVYFSMNGVLLQQMNYSYTYKTYINELSFLGNNYYPLNTTLPTLTKPSYTTLPYQAVDFNTFLIGTIIFTVVLSILIIVFRQKT</sequence>